<proteinExistence type="predicted"/>
<evidence type="ECO:0000256" key="1">
    <source>
        <dbReference type="SAM" id="MobiDB-lite"/>
    </source>
</evidence>
<gene>
    <name evidence="2" type="ORF">ACFQMG_24285</name>
</gene>
<feature type="region of interest" description="Disordered" evidence="1">
    <location>
        <begin position="158"/>
        <end position="191"/>
    </location>
</feature>
<sequence length="295" mass="30525">MADTGDELAAALYALPVGEFTAARDRAAAGARQDGDRALAARIRKLRRPTAAAHAVNLLARAHAADLTGLLDLGRALRTAQRDGDGPALRELSARRHRTITVLTALAVRDAAARGEQLSEAQQREVERTLRAATADEGAARLAAAGCLPAALDEMPAGLPAAPGPTPGGNGGGRATPVDGSAAEADQERRRTADRAARVAARAALGRAAAELDAAHAALSDLTRKQAELTGRRERAEQAVAEAAQALRAAEDGLLTARQSEDRLRAEHGEAARQTEAAKARAEAAQRALEDLDGG</sequence>
<feature type="region of interest" description="Disordered" evidence="1">
    <location>
        <begin position="263"/>
        <end position="295"/>
    </location>
</feature>
<evidence type="ECO:0000313" key="2">
    <source>
        <dbReference type="EMBL" id="MFC7182673.1"/>
    </source>
</evidence>
<organism evidence="2 3">
    <name type="scientific">Kitasatospora paranensis</name>
    <dbReference type="NCBI Taxonomy" id="258053"/>
    <lineage>
        <taxon>Bacteria</taxon>
        <taxon>Bacillati</taxon>
        <taxon>Actinomycetota</taxon>
        <taxon>Actinomycetes</taxon>
        <taxon>Kitasatosporales</taxon>
        <taxon>Streptomycetaceae</taxon>
        <taxon>Kitasatospora</taxon>
    </lineage>
</organism>
<dbReference type="EMBL" id="JBHTAJ010000051">
    <property type="protein sequence ID" value="MFC7182673.1"/>
    <property type="molecule type" value="Genomic_DNA"/>
</dbReference>
<reference evidence="3" key="1">
    <citation type="journal article" date="2019" name="Int. J. Syst. Evol. Microbiol.">
        <title>The Global Catalogue of Microorganisms (GCM) 10K type strain sequencing project: providing services to taxonomists for standard genome sequencing and annotation.</title>
        <authorList>
            <consortium name="The Broad Institute Genomics Platform"/>
            <consortium name="The Broad Institute Genome Sequencing Center for Infectious Disease"/>
            <person name="Wu L."/>
            <person name="Ma J."/>
        </authorList>
    </citation>
    <scope>NUCLEOTIDE SEQUENCE [LARGE SCALE GENOMIC DNA]</scope>
    <source>
        <strain evidence="3">CGMCC 1.12859</strain>
    </source>
</reference>
<evidence type="ECO:0008006" key="4">
    <source>
        <dbReference type="Google" id="ProtNLM"/>
    </source>
</evidence>
<protein>
    <recommendedName>
        <fullName evidence="4">Transposase</fullName>
    </recommendedName>
</protein>
<comment type="caution">
    <text evidence="2">The sequence shown here is derived from an EMBL/GenBank/DDBJ whole genome shotgun (WGS) entry which is preliminary data.</text>
</comment>
<dbReference type="Proteomes" id="UP001596435">
    <property type="component" value="Unassembled WGS sequence"/>
</dbReference>
<keyword evidence="3" id="KW-1185">Reference proteome</keyword>
<name>A0ABW2FZG8_9ACTN</name>
<evidence type="ECO:0000313" key="3">
    <source>
        <dbReference type="Proteomes" id="UP001596435"/>
    </source>
</evidence>
<accession>A0ABW2FZG8</accession>
<dbReference type="RefSeq" id="WP_345709202.1">
    <property type="nucleotide sequence ID" value="NZ_BAABKV010000001.1"/>
</dbReference>